<dbReference type="EMBL" id="JAUHJQ010000005">
    <property type="protein sequence ID" value="MDN4173909.1"/>
    <property type="molecule type" value="Genomic_DNA"/>
</dbReference>
<feature type="transmembrane region" description="Helical" evidence="1">
    <location>
        <begin position="101"/>
        <end position="122"/>
    </location>
</feature>
<keyword evidence="1" id="KW-1133">Transmembrane helix</keyword>
<feature type="transmembrane region" description="Helical" evidence="1">
    <location>
        <begin position="72"/>
        <end position="95"/>
    </location>
</feature>
<sequence length="127" mass="13297">MHPIPRPLLSLCPGLASVMGLAYLTGDPARTASQSFAAARQVAPMTTWGLLFLTGALVLAAALLAGHRHALAWALFIGGGIYSWWAICFAASALHDPTASATAWAIHGFISASHYLAAWAVWTGRVA</sequence>
<name>A0ABT8FH35_9ACTN</name>
<proteinExistence type="predicted"/>
<dbReference type="RefSeq" id="WP_300953011.1">
    <property type="nucleotide sequence ID" value="NZ_JAUHJQ010000005.1"/>
</dbReference>
<reference evidence="2" key="1">
    <citation type="submission" date="2023-06" db="EMBL/GenBank/DDBJ databases">
        <title>Draft genome sequence of Nocardioides sp. SOB77.</title>
        <authorList>
            <person name="Zhang G."/>
        </authorList>
    </citation>
    <scope>NUCLEOTIDE SEQUENCE</scope>
    <source>
        <strain evidence="2">SOB77</strain>
    </source>
</reference>
<evidence type="ECO:0000256" key="1">
    <source>
        <dbReference type="SAM" id="Phobius"/>
    </source>
</evidence>
<evidence type="ECO:0008006" key="4">
    <source>
        <dbReference type="Google" id="ProtNLM"/>
    </source>
</evidence>
<organism evidence="2 3">
    <name type="scientific">Nocardioides oceani</name>
    <dbReference type="NCBI Taxonomy" id="3058369"/>
    <lineage>
        <taxon>Bacteria</taxon>
        <taxon>Bacillati</taxon>
        <taxon>Actinomycetota</taxon>
        <taxon>Actinomycetes</taxon>
        <taxon>Propionibacteriales</taxon>
        <taxon>Nocardioidaceae</taxon>
        <taxon>Nocardioides</taxon>
    </lineage>
</organism>
<feature type="transmembrane region" description="Helical" evidence="1">
    <location>
        <begin position="47"/>
        <end position="65"/>
    </location>
</feature>
<keyword evidence="3" id="KW-1185">Reference proteome</keyword>
<accession>A0ABT8FH35</accession>
<keyword evidence="1" id="KW-0812">Transmembrane</keyword>
<comment type="caution">
    <text evidence="2">The sequence shown here is derived from an EMBL/GenBank/DDBJ whole genome shotgun (WGS) entry which is preliminary data.</text>
</comment>
<evidence type="ECO:0000313" key="2">
    <source>
        <dbReference type="EMBL" id="MDN4173909.1"/>
    </source>
</evidence>
<keyword evidence="1" id="KW-0472">Membrane</keyword>
<evidence type="ECO:0000313" key="3">
    <source>
        <dbReference type="Proteomes" id="UP001168620"/>
    </source>
</evidence>
<dbReference type="Proteomes" id="UP001168620">
    <property type="component" value="Unassembled WGS sequence"/>
</dbReference>
<gene>
    <name evidence="2" type="ORF">QWY28_13190</name>
</gene>
<protein>
    <recommendedName>
        <fullName evidence="4">DUF998 domain-containing protein</fullName>
    </recommendedName>
</protein>